<sequence length="214" mass="25290">MVALTRKEKKAVMNYLYGLTTVCYNSYYDVVNRRHISSKRSMKRALKLRNIQDSNQLKTELDWLLNEGKRAEFITCRNELILIPENDRQDYIQSLPNEKKVKMTLTNHYYARLSAENIIAVDYSLCILFSLFGLKLGLLKKEDAWNYMLKAARLAQNAYSSWTEYMTACLIGFQFYHNDEESLTSFVKYRKEFITKLIVSKYSPIQKVKWDVKI</sequence>
<dbReference type="Pfam" id="PF06889">
    <property type="entry name" value="DUF1266"/>
    <property type="match status" value="1"/>
</dbReference>
<dbReference type="RefSeq" id="WP_264144239.1">
    <property type="nucleotide sequence ID" value="NZ_JAOYEY010000048.1"/>
</dbReference>
<evidence type="ECO:0000313" key="2">
    <source>
        <dbReference type="EMBL" id="MCV9888035.1"/>
    </source>
</evidence>
<dbReference type="InterPro" id="IPR009677">
    <property type="entry name" value="DUF1266"/>
</dbReference>
<evidence type="ECO:0000313" key="3">
    <source>
        <dbReference type="Proteomes" id="UP001526147"/>
    </source>
</evidence>
<evidence type="ECO:0000259" key="1">
    <source>
        <dbReference type="Pfam" id="PF06889"/>
    </source>
</evidence>
<accession>A0ABT3DLW4</accession>
<gene>
    <name evidence="2" type="ORF">OIH86_20520</name>
</gene>
<organism evidence="2 3">
    <name type="scientific">Metabacillus halosaccharovorans</name>
    <dbReference type="NCBI Taxonomy" id="930124"/>
    <lineage>
        <taxon>Bacteria</taxon>
        <taxon>Bacillati</taxon>
        <taxon>Bacillota</taxon>
        <taxon>Bacilli</taxon>
        <taxon>Bacillales</taxon>
        <taxon>Bacillaceae</taxon>
        <taxon>Metabacillus</taxon>
    </lineage>
</organism>
<comment type="caution">
    <text evidence="2">The sequence shown here is derived from an EMBL/GenBank/DDBJ whole genome shotgun (WGS) entry which is preliminary data.</text>
</comment>
<reference evidence="2 3" key="1">
    <citation type="submission" date="2022-10" db="EMBL/GenBank/DDBJ databases">
        <title>Draft genome assembly of moderately radiation resistant bacterium Metabacillus halosaccharovorans.</title>
        <authorList>
            <person name="Pal S."/>
            <person name="Gopinathan A."/>
        </authorList>
    </citation>
    <scope>NUCLEOTIDE SEQUENCE [LARGE SCALE GENOMIC DNA]</scope>
    <source>
        <strain evidence="2 3">VITHBRA001</strain>
    </source>
</reference>
<protein>
    <submittedName>
        <fullName evidence="2">DUF1266 domain-containing protein</fullName>
    </submittedName>
</protein>
<dbReference type="Proteomes" id="UP001526147">
    <property type="component" value="Unassembled WGS sequence"/>
</dbReference>
<keyword evidence="3" id="KW-1185">Reference proteome</keyword>
<proteinExistence type="predicted"/>
<dbReference type="EMBL" id="JAOYEY010000048">
    <property type="protein sequence ID" value="MCV9888035.1"/>
    <property type="molecule type" value="Genomic_DNA"/>
</dbReference>
<name>A0ABT3DLW4_9BACI</name>
<feature type="domain" description="DUF1266" evidence="1">
    <location>
        <begin position="51"/>
        <end position="210"/>
    </location>
</feature>